<evidence type="ECO:0000256" key="2">
    <source>
        <dbReference type="ARBA" id="ARBA00022448"/>
    </source>
</evidence>
<keyword evidence="11" id="KW-0676">Redox-active center</keyword>
<evidence type="ECO:0000256" key="3">
    <source>
        <dbReference type="ARBA" id="ARBA00022553"/>
    </source>
</evidence>
<dbReference type="InterPro" id="IPR052454">
    <property type="entry name" value="TMX_domain-containing"/>
</dbReference>
<evidence type="ECO:0000256" key="12">
    <source>
        <dbReference type="SAM" id="MobiDB-lite"/>
    </source>
</evidence>
<dbReference type="GO" id="GO:0015036">
    <property type="term" value="F:disulfide oxidoreductase activity"/>
    <property type="evidence" value="ECO:0007669"/>
    <property type="project" value="TreeGrafter"/>
</dbReference>
<organism evidence="16 17">
    <name type="scientific">Manduca sexta</name>
    <name type="common">Tobacco hawkmoth</name>
    <name type="synonym">Tobacco hornworm</name>
    <dbReference type="NCBI Taxonomy" id="7130"/>
    <lineage>
        <taxon>Eukaryota</taxon>
        <taxon>Metazoa</taxon>
        <taxon>Ecdysozoa</taxon>
        <taxon>Arthropoda</taxon>
        <taxon>Hexapoda</taxon>
        <taxon>Insecta</taxon>
        <taxon>Pterygota</taxon>
        <taxon>Neoptera</taxon>
        <taxon>Endopterygota</taxon>
        <taxon>Lepidoptera</taxon>
        <taxon>Glossata</taxon>
        <taxon>Ditrysia</taxon>
        <taxon>Bombycoidea</taxon>
        <taxon>Sphingidae</taxon>
        <taxon>Sphinginae</taxon>
        <taxon>Sphingini</taxon>
        <taxon>Manduca</taxon>
    </lineage>
</organism>
<accession>A0A922CEN2</accession>
<evidence type="ECO:0000256" key="6">
    <source>
        <dbReference type="ARBA" id="ARBA00022824"/>
    </source>
</evidence>
<evidence type="ECO:0000256" key="1">
    <source>
        <dbReference type="ARBA" id="ARBA00004115"/>
    </source>
</evidence>
<feature type="chain" id="PRO_5037433466" description="Thioredoxin domain-containing protein" evidence="14">
    <location>
        <begin position="31"/>
        <end position="373"/>
    </location>
</feature>
<keyword evidence="9 13" id="KW-0472">Membrane</keyword>
<dbReference type="InterPro" id="IPR017937">
    <property type="entry name" value="Thioredoxin_CS"/>
</dbReference>
<feature type="compositionally biased region" description="Basic and acidic residues" evidence="12">
    <location>
        <begin position="354"/>
        <end position="364"/>
    </location>
</feature>
<dbReference type="PANTHER" id="PTHR46107:SF3">
    <property type="entry name" value="THIOREDOXIN DOMAIN-CONTAINING PROTEIN"/>
    <property type="match status" value="1"/>
</dbReference>
<dbReference type="PANTHER" id="PTHR46107">
    <property type="entry name" value="DUMPY: SHORTER THAN WILD-TYPE"/>
    <property type="match status" value="1"/>
</dbReference>
<evidence type="ECO:0000256" key="7">
    <source>
        <dbReference type="ARBA" id="ARBA00022982"/>
    </source>
</evidence>
<feature type="compositionally biased region" description="Basic and acidic residues" evidence="12">
    <location>
        <begin position="300"/>
        <end position="309"/>
    </location>
</feature>
<feature type="signal peptide" evidence="14">
    <location>
        <begin position="1"/>
        <end position="30"/>
    </location>
</feature>
<reference evidence="16" key="2">
    <citation type="submission" date="2020-12" db="EMBL/GenBank/DDBJ databases">
        <authorList>
            <person name="Kanost M."/>
        </authorList>
    </citation>
    <scope>NUCLEOTIDE SEQUENCE</scope>
</reference>
<proteinExistence type="predicted"/>
<comment type="caution">
    <text evidence="16">The sequence shown here is derived from an EMBL/GenBank/DDBJ whole genome shotgun (WGS) entry which is preliminary data.</text>
</comment>
<feature type="domain" description="Thioredoxin" evidence="15">
    <location>
        <begin position="23"/>
        <end position="134"/>
    </location>
</feature>
<evidence type="ECO:0000256" key="10">
    <source>
        <dbReference type="ARBA" id="ARBA00023157"/>
    </source>
</evidence>
<name>A0A922CEN2_MANSE</name>
<evidence type="ECO:0000313" key="16">
    <source>
        <dbReference type="EMBL" id="KAG6444140.1"/>
    </source>
</evidence>
<sequence>MARVHTVTKILHFSFYFAIILCCFTNNASANRELDEDNWREILEGEWLVEFYAPWCPACNALAPAWRELSSRAARKSLAMKTAAVDVTKSPGLSGRFVVTALPTIFHVKSGEFRQYKGPRDVDSMLSYVEQEKWKQAEPVPSWKAPHSLQMSLVAEFFKLSQALRVSLAPALLSLLEISVKSGEFRQYKGPRDVDSMLSYVEQEKWKQAEPVPSWKAPHSLQMSLVAEFFKLSQALRSVHNMLMETYGLPTWGSYLIFAIATIFIGAVLGLILVCIIDLLYPPRRSEKVLVTQADLDRRAKGDQEKKSDDDQELINDDIVDEEDNANSDAEKNSPSDTSEDEKEKPAEGGGDSKPGEGKQNTEVRKRRPRKAD</sequence>
<dbReference type="Pfam" id="PF00085">
    <property type="entry name" value="Thioredoxin"/>
    <property type="match status" value="1"/>
</dbReference>
<evidence type="ECO:0000256" key="5">
    <source>
        <dbReference type="ARBA" id="ARBA00022729"/>
    </source>
</evidence>
<keyword evidence="6" id="KW-0256">Endoplasmic reticulum</keyword>
<feature type="transmembrane region" description="Helical" evidence="13">
    <location>
        <begin position="252"/>
        <end position="281"/>
    </location>
</feature>
<evidence type="ECO:0000256" key="11">
    <source>
        <dbReference type="ARBA" id="ARBA00023284"/>
    </source>
</evidence>
<evidence type="ECO:0000313" key="17">
    <source>
        <dbReference type="Proteomes" id="UP000791440"/>
    </source>
</evidence>
<evidence type="ECO:0000256" key="8">
    <source>
        <dbReference type="ARBA" id="ARBA00022989"/>
    </source>
</evidence>
<keyword evidence="3" id="KW-0597">Phosphoprotein</keyword>
<evidence type="ECO:0000256" key="13">
    <source>
        <dbReference type="SAM" id="Phobius"/>
    </source>
</evidence>
<keyword evidence="8 13" id="KW-1133">Transmembrane helix</keyword>
<dbReference type="PROSITE" id="PS51352">
    <property type="entry name" value="THIOREDOXIN_2"/>
    <property type="match status" value="1"/>
</dbReference>
<keyword evidence="17" id="KW-1185">Reference proteome</keyword>
<evidence type="ECO:0000256" key="4">
    <source>
        <dbReference type="ARBA" id="ARBA00022692"/>
    </source>
</evidence>
<dbReference type="AlphaFoldDB" id="A0A922CEN2"/>
<protein>
    <recommendedName>
        <fullName evidence="15">Thioredoxin domain-containing protein</fullName>
    </recommendedName>
</protein>
<dbReference type="GO" id="GO:0005789">
    <property type="term" value="C:endoplasmic reticulum membrane"/>
    <property type="evidence" value="ECO:0007669"/>
    <property type="project" value="UniProtKB-SubCell"/>
</dbReference>
<dbReference type="InterPro" id="IPR013766">
    <property type="entry name" value="Thioredoxin_domain"/>
</dbReference>
<evidence type="ECO:0000256" key="9">
    <source>
        <dbReference type="ARBA" id="ARBA00023136"/>
    </source>
</evidence>
<dbReference type="PROSITE" id="PS00194">
    <property type="entry name" value="THIOREDOXIN_1"/>
    <property type="match status" value="1"/>
</dbReference>
<dbReference type="Proteomes" id="UP000791440">
    <property type="component" value="Unassembled WGS sequence"/>
</dbReference>
<feature type="compositionally biased region" description="Acidic residues" evidence="12">
    <location>
        <begin position="310"/>
        <end position="326"/>
    </location>
</feature>
<keyword evidence="4 13" id="KW-0812">Transmembrane</keyword>
<keyword evidence="10" id="KW-1015">Disulfide bond</keyword>
<reference evidence="16" key="1">
    <citation type="journal article" date="2016" name="Insect Biochem. Mol. Biol.">
        <title>Multifaceted biological insights from a draft genome sequence of the tobacco hornworm moth, Manduca sexta.</title>
        <authorList>
            <person name="Kanost M.R."/>
            <person name="Arrese E.L."/>
            <person name="Cao X."/>
            <person name="Chen Y.R."/>
            <person name="Chellapilla S."/>
            <person name="Goldsmith M.R."/>
            <person name="Grosse-Wilde E."/>
            <person name="Heckel D.G."/>
            <person name="Herndon N."/>
            <person name="Jiang H."/>
            <person name="Papanicolaou A."/>
            <person name="Qu J."/>
            <person name="Soulages J.L."/>
            <person name="Vogel H."/>
            <person name="Walters J."/>
            <person name="Waterhouse R.M."/>
            <person name="Ahn S.J."/>
            <person name="Almeida F.C."/>
            <person name="An C."/>
            <person name="Aqrawi P."/>
            <person name="Bretschneider A."/>
            <person name="Bryant W.B."/>
            <person name="Bucks S."/>
            <person name="Chao H."/>
            <person name="Chevignon G."/>
            <person name="Christen J.M."/>
            <person name="Clarke D.F."/>
            <person name="Dittmer N.T."/>
            <person name="Ferguson L.C.F."/>
            <person name="Garavelou S."/>
            <person name="Gordon K.H.J."/>
            <person name="Gunaratna R.T."/>
            <person name="Han Y."/>
            <person name="Hauser F."/>
            <person name="He Y."/>
            <person name="Heidel-Fischer H."/>
            <person name="Hirsh A."/>
            <person name="Hu Y."/>
            <person name="Jiang H."/>
            <person name="Kalra D."/>
            <person name="Klinner C."/>
            <person name="Konig C."/>
            <person name="Kovar C."/>
            <person name="Kroll A.R."/>
            <person name="Kuwar S.S."/>
            <person name="Lee S.L."/>
            <person name="Lehman R."/>
            <person name="Li K."/>
            <person name="Li Z."/>
            <person name="Liang H."/>
            <person name="Lovelace S."/>
            <person name="Lu Z."/>
            <person name="Mansfield J.H."/>
            <person name="McCulloch K.J."/>
            <person name="Mathew T."/>
            <person name="Morton B."/>
            <person name="Muzny D.M."/>
            <person name="Neunemann D."/>
            <person name="Ongeri F."/>
            <person name="Pauchet Y."/>
            <person name="Pu L.L."/>
            <person name="Pyrousis I."/>
            <person name="Rao X.J."/>
            <person name="Redding A."/>
            <person name="Roesel C."/>
            <person name="Sanchez-Gracia A."/>
            <person name="Schaack S."/>
            <person name="Shukla A."/>
            <person name="Tetreau G."/>
            <person name="Wang Y."/>
            <person name="Xiong G.H."/>
            <person name="Traut W."/>
            <person name="Walsh T.K."/>
            <person name="Worley K.C."/>
            <person name="Wu D."/>
            <person name="Wu W."/>
            <person name="Wu Y.Q."/>
            <person name="Zhang X."/>
            <person name="Zou Z."/>
            <person name="Zucker H."/>
            <person name="Briscoe A.D."/>
            <person name="Burmester T."/>
            <person name="Clem R.J."/>
            <person name="Feyereisen R."/>
            <person name="Grimmelikhuijzen C.J.P."/>
            <person name="Hamodrakas S.J."/>
            <person name="Hansson B.S."/>
            <person name="Huguet E."/>
            <person name="Jermiin L.S."/>
            <person name="Lan Q."/>
            <person name="Lehman H.K."/>
            <person name="Lorenzen M."/>
            <person name="Merzendorfer H."/>
            <person name="Michalopoulos I."/>
            <person name="Morton D.B."/>
            <person name="Muthukrishnan S."/>
            <person name="Oakeshott J.G."/>
            <person name="Palmer W."/>
            <person name="Park Y."/>
            <person name="Passarelli A.L."/>
            <person name="Rozas J."/>
            <person name="Schwartz L.M."/>
            <person name="Smith W."/>
            <person name="Southgate A."/>
            <person name="Vilcinskas A."/>
            <person name="Vogt R."/>
            <person name="Wang P."/>
            <person name="Werren J."/>
            <person name="Yu X.Q."/>
            <person name="Zhou J.J."/>
            <person name="Brown S.J."/>
            <person name="Scherer S.E."/>
            <person name="Richards S."/>
            <person name="Blissard G.W."/>
        </authorList>
    </citation>
    <scope>NUCLEOTIDE SEQUENCE</scope>
</reference>
<gene>
    <name evidence="16" type="ORF">O3G_MSEX003212</name>
</gene>
<evidence type="ECO:0000256" key="14">
    <source>
        <dbReference type="SAM" id="SignalP"/>
    </source>
</evidence>
<comment type="subcellular location">
    <subcellularLocation>
        <location evidence="1">Endoplasmic reticulum membrane</location>
        <topology evidence="1">Single-pass type I membrane protein</topology>
    </subcellularLocation>
</comment>
<dbReference type="EMBL" id="JH668308">
    <property type="protein sequence ID" value="KAG6444140.1"/>
    <property type="molecule type" value="Genomic_DNA"/>
</dbReference>
<keyword evidence="2" id="KW-0813">Transport</keyword>
<keyword evidence="5 14" id="KW-0732">Signal</keyword>
<feature type="region of interest" description="Disordered" evidence="12">
    <location>
        <begin position="300"/>
        <end position="373"/>
    </location>
</feature>
<keyword evidence="7" id="KW-0249">Electron transport</keyword>
<evidence type="ECO:0000259" key="15">
    <source>
        <dbReference type="PROSITE" id="PS51352"/>
    </source>
</evidence>